<dbReference type="AlphaFoldDB" id="A0AAD6VTB3"/>
<evidence type="ECO:0000256" key="1">
    <source>
        <dbReference type="SAM" id="Coils"/>
    </source>
</evidence>
<keyword evidence="1" id="KW-0175">Coiled coil</keyword>
<keyword evidence="3" id="KW-1185">Reference proteome</keyword>
<reference evidence="2" key="1">
    <citation type="submission" date="2023-03" db="EMBL/GenBank/DDBJ databases">
        <title>Massive genome expansion in bonnet fungi (Mycena s.s.) driven by repeated elements and novel gene families across ecological guilds.</title>
        <authorList>
            <consortium name="Lawrence Berkeley National Laboratory"/>
            <person name="Harder C.B."/>
            <person name="Miyauchi S."/>
            <person name="Viragh M."/>
            <person name="Kuo A."/>
            <person name="Thoen E."/>
            <person name="Andreopoulos B."/>
            <person name="Lu D."/>
            <person name="Skrede I."/>
            <person name="Drula E."/>
            <person name="Henrissat B."/>
            <person name="Morin E."/>
            <person name="Kohler A."/>
            <person name="Barry K."/>
            <person name="LaButti K."/>
            <person name="Morin E."/>
            <person name="Salamov A."/>
            <person name="Lipzen A."/>
            <person name="Mereny Z."/>
            <person name="Hegedus B."/>
            <person name="Baldrian P."/>
            <person name="Stursova M."/>
            <person name="Weitz H."/>
            <person name="Taylor A."/>
            <person name="Grigoriev I.V."/>
            <person name="Nagy L.G."/>
            <person name="Martin F."/>
            <person name="Kauserud H."/>
        </authorList>
    </citation>
    <scope>NUCLEOTIDE SEQUENCE</scope>
    <source>
        <strain evidence="2">9144</strain>
    </source>
</reference>
<sequence length="254" mass="27852">MPDHEWRAKIDAGMAEAKAEAAEAKAEAAEAKAMAAEAMAMAEAMEAKATAAEAKATAEALTEKLALYHRARVAAIDRKLRRLKELRESFEQLVRCEELVRIMRCNLLSIDALTKDLLSDEDIAFLKKARVAHLLQVEQYKVLPGVEALANKLRDSLPAATVTQDLLAFCASAAYHYGKVSHTLQHPVPTLQYAKEVLSAISCDAQGPTTRIELDVDVQLFASEDSEGFGPRQQIEDEIADLEIEKAMMSESLA</sequence>
<comment type="caution">
    <text evidence="2">The sequence shown here is derived from an EMBL/GenBank/DDBJ whole genome shotgun (WGS) entry which is preliminary data.</text>
</comment>
<feature type="coiled-coil region" evidence="1">
    <location>
        <begin position="7"/>
        <end position="93"/>
    </location>
</feature>
<name>A0AAD6VTB3_9AGAR</name>
<evidence type="ECO:0000313" key="2">
    <source>
        <dbReference type="EMBL" id="KAJ7221430.1"/>
    </source>
</evidence>
<proteinExistence type="predicted"/>
<protein>
    <submittedName>
        <fullName evidence="2">Uncharacterized protein</fullName>
    </submittedName>
</protein>
<accession>A0AAD6VTB3</accession>
<organism evidence="2 3">
    <name type="scientific">Mycena pura</name>
    <dbReference type="NCBI Taxonomy" id="153505"/>
    <lineage>
        <taxon>Eukaryota</taxon>
        <taxon>Fungi</taxon>
        <taxon>Dikarya</taxon>
        <taxon>Basidiomycota</taxon>
        <taxon>Agaricomycotina</taxon>
        <taxon>Agaricomycetes</taxon>
        <taxon>Agaricomycetidae</taxon>
        <taxon>Agaricales</taxon>
        <taxon>Marasmiineae</taxon>
        <taxon>Mycenaceae</taxon>
        <taxon>Mycena</taxon>
    </lineage>
</organism>
<gene>
    <name evidence="2" type="ORF">GGX14DRAFT_669710</name>
</gene>
<dbReference type="Proteomes" id="UP001219525">
    <property type="component" value="Unassembled WGS sequence"/>
</dbReference>
<evidence type="ECO:0000313" key="3">
    <source>
        <dbReference type="Proteomes" id="UP001219525"/>
    </source>
</evidence>
<dbReference type="EMBL" id="JARJCW010000008">
    <property type="protein sequence ID" value="KAJ7221430.1"/>
    <property type="molecule type" value="Genomic_DNA"/>
</dbReference>